<reference evidence="1 2" key="1">
    <citation type="submission" date="2025-04" db="UniProtKB">
        <authorList>
            <consortium name="RefSeq"/>
        </authorList>
    </citation>
    <scope>IDENTIFICATION</scope>
    <source>
        <tissue evidence="1 2">Whole insect</tissue>
    </source>
</reference>
<organism evidence="2">
    <name type="scientific">Diabrotica virgifera virgifera</name>
    <name type="common">western corn rootworm</name>
    <dbReference type="NCBI Taxonomy" id="50390"/>
    <lineage>
        <taxon>Eukaryota</taxon>
        <taxon>Metazoa</taxon>
        <taxon>Ecdysozoa</taxon>
        <taxon>Arthropoda</taxon>
        <taxon>Hexapoda</taxon>
        <taxon>Insecta</taxon>
        <taxon>Pterygota</taxon>
        <taxon>Neoptera</taxon>
        <taxon>Endopterygota</taxon>
        <taxon>Coleoptera</taxon>
        <taxon>Polyphaga</taxon>
        <taxon>Cucujiformia</taxon>
        <taxon>Chrysomeloidea</taxon>
        <taxon>Chrysomelidae</taxon>
        <taxon>Galerucinae</taxon>
        <taxon>Diabroticina</taxon>
        <taxon>Diabroticites</taxon>
        <taxon>Diabrotica</taxon>
    </lineage>
</organism>
<accession>A0A6P7FBW8</accession>
<dbReference type="RefSeq" id="XP_028133111.1">
    <property type="nucleotide sequence ID" value="XM_028277310.1"/>
</dbReference>
<protein>
    <submittedName>
        <fullName evidence="1 2">Uncharacterized protein LOC114328454</fullName>
    </submittedName>
</protein>
<name>A0A6P7FBW8_DIAVI</name>
<dbReference type="AlphaFoldDB" id="A0A6P7FBW8"/>
<dbReference type="RefSeq" id="XP_028133110.1">
    <property type="nucleotide sequence ID" value="XM_028277309.1"/>
</dbReference>
<gene>
    <name evidence="1 2" type="primary">LOC114328454</name>
</gene>
<sequence>MWSSNWERHYNNIRFADDTVTKAEIVEYFQLLIDRVTRECFNNGLNTSKPRTNSINTSKTMLLVFVVSKQDVGPMQLIVNRYPVKIAPSKKLPQNSPDIISLTQNSSDQIACRQNSRGIIDRRQNSPDKIVPTKTLPSEFIMK</sequence>
<evidence type="ECO:0000313" key="1">
    <source>
        <dbReference type="RefSeq" id="XP_028133110.1"/>
    </source>
</evidence>
<evidence type="ECO:0000313" key="2">
    <source>
        <dbReference type="RefSeq" id="XP_028133111.1"/>
    </source>
</evidence>
<proteinExistence type="predicted"/>